<keyword evidence="8 10" id="KW-0411">Iron-sulfur</keyword>
<dbReference type="PANTHER" id="PTHR10762">
    <property type="entry name" value="DIPHTHAMIDE BIOSYNTHESIS PROTEIN"/>
    <property type="match status" value="1"/>
</dbReference>
<evidence type="ECO:0000256" key="2">
    <source>
        <dbReference type="ARBA" id="ARBA00005156"/>
    </source>
</evidence>
<dbReference type="UniPathway" id="UPA00559"/>
<dbReference type="Proteomes" id="UP000470772">
    <property type="component" value="Unassembled WGS sequence"/>
</dbReference>
<dbReference type="SFLD" id="SFLDS00032">
    <property type="entry name" value="Radical_SAM_3-amino-3-carboxyp"/>
    <property type="match status" value="1"/>
</dbReference>
<dbReference type="PANTHER" id="PTHR10762:SF1">
    <property type="entry name" value="2-(3-AMINO-3-CARBOXYPROPYL)HISTIDINE SYNTHASE SUBUNIT 1"/>
    <property type="match status" value="1"/>
</dbReference>
<dbReference type="InterPro" id="IPR042264">
    <property type="entry name" value="DPH1/DPH2_2"/>
</dbReference>
<dbReference type="GO" id="GO:0046872">
    <property type="term" value="F:metal ion binding"/>
    <property type="evidence" value="ECO:0007669"/>
    <property type="project" value="UniProtKB-KW"/>
</dbReference>
<accession>A0A6A9QH52</accession>
<dbReference type="EMBL" id="WGGD01000005">
    <property type="protein sequence ID" value="MUN28336.1"/>
    <property type="molecule type" value="Genomic_DNA"/>
</dbReference>
<dbReference type="NCBIfam" id="TIGR03682">
    <property type="entry name" value="arCOG04112"/>
    <property type="match status" value="1"/>
</dbReference>
<proteinExistence type="inferred from homology"/>
<evidence type="ECO:0000256" key="7">
    <source>
        <dbReference type="ARBA" id="ARBA00023004"/>
    </source>
</evidence>
<evidence type="ECO:0000313" key="12">
    <source>
        <dbReference type="Proteomes" id="UP000470772"/>
    </source>
</evidence>
<dbReference type="NCBIfam" id="TIGR00322">
    <property type="entry name" value="diphth2_R"/>
    <property type="match status" value="1"/>
</dbReference>
<comment type="function">
    <text evidence="10">Catalyzes the first step of diphthamide biosynthesis, i.e. the transfer of the 3-amino-3-carboxypropyl group from S-adenosyl-L-methionine (SAM) to the C2 position of the imidazole ring of the target histidine residue in translation elongation factor 2 (EF-2).</text>
</comment>
<dbReference type="PIRSF" id="PIRSF004967">
    <property type="entry name" value="DPH1"/>
    <property type="match status" value="1"/>
</dbReference>
<evidence type="ECO:0000256" key="9">
    <source>
        <dbReference type="ARBA" id="ARBA00048403"/>
    </source>
</evidence>
<keyword evidence="4 10" id="KW-0808">Transferase</keyword>
<keyword evidence="10" id="KW-0004">4Fe-4S</keyword>
<dbReference type="AlphaFoldDB" id="A0A6A9QH52"/>
<name>A0A6A9QH52_SULME</name>
<keyword evidence="7 10" id="KW-0408">Iron</keyword>
<gene>
    <name evidence="11" type="primary">dph2</name>
    <name evidence="11" type="ORF">GC250_02385</name>
</gene>
<dbReference type="GO" id="GO:0017183">
    <property type="term" value="P:protein histidyl modification to diphthamide"/>
    <property type="evidence" value="ECO:0007669"/>
    <property type="project" value="UniProtKB-UniRule"/>
</dbReference>
<comment type="cofactor">
    <cofactor evidence="1 10">
        <name>[4Fe-4S] cluster</name>
        <dbReference type="ChEBI" id="CHEBI:49883"/>
    </cofactor>
</comment>
<comment type="pathway">
    <text evidence="2 10">Protein modification; peptidyl-diphthamide biosynthesis.</text>
</comment>
<dbReference type="Pfam" id="PF01866">
    <property type="entry name" value="Diphthamide_syn"/>
    <property type="match status" value="1"/>
</dbReference>
<dbReference type="InterPro" id="IPR022428">
    <property type="entry name" value="Dph2_arc"/>
</dbReference>
<dbReference type="OrthoDB" id="314at2157"/>
<comment type="catalytic activity">
    <reaction evidence="9 10">
        <text>L-histidyl-[translation elongation factor 2] + S-adenosyl-L-methionine = 2-[(3S)-amino-3-carboxypropyl]-L-histidyl-[translation elongation factor 2] + S-methyl-5'-thioadenosine + H(+)</text>
        <dbReference type="Rhea" id="RHEA:36783"/>
        <dbReference type="Rhea" id="RHEA-COMP:9748"/>
        <dbReference type="Rhea" id="RHEA-COMP:9749"/>
        <dbReference type="ChEBI" id="CHEBI:15378"/>
        <dbReference type="ChEBI" id="CHEBI:17509"/>
        <dbReference type="ChEBI" id="CHEBI:29979"/>
        <dbReference type="ChEBI" id="CHEBI:59789"/>
        <dbReference type="ChEBI" id="CHEBI:73995"/>
        <dbReference type="EC" id="2.5.1.108"/>
    </reaction>
</comment>
<dbReference type="InterPro" id="IPR042265">
    <property type="entry name" value="DPH1/DPH2_3"/>
</dbReference>
<reference evidence="11 12" key="1">
    <citation type="submission" date="2019-10" db="EMBL/GenBank/DDBJ databases">
        <title>Sequencing and Assembly of Multiple Reported Metal-Biooxidizing Members of the Extremely Thermoacidophilic Archaeal Family Sulfolobaceae.</title>
        <authorList>
            <person name="Counts J.A."/>
            <person name="Kelly R.M."/>
        </authorList>
    </citation>
    <scope>NUCLEOTIDE SEQUENCE [LARGE SCALE GENOMIC DNA]</scope>
    <source>
        <strain evidence="11 12">DSM 6482</strain>
    </source>
</reference>
<organism evidence="11 12">
    <name type="scientific">Sulfuracidifex metallicus DSM 6482 = JCM 9184</name>
    <dbReference type="NCBI Taxonomy" id="523847"/>
    <lineage>
        <taxon>Archaea</taxon>
        <taxon>Thermoproteota</taxon>
        <taxon>Thermoprotei</taxon>
        <taxon>Sulfolobales</taxon>
        <taxon>Sulfolobaceae</taxon>
        <taxon>Sulfuracidifex</taxon>
    </lineage>
</organism>
<sequence length="334" mass="37703">MPYDFQDAYVISEIRKRGAKKVLLQFPEGLRYFSTDISKKIKESLPSVDVIISGDSSWGACDVAEHEARELGVDLIVHYGHSPYTWYYPKFPTIFVETHSDLILTDKMVNEALKLVSKYSPKKVGITATLQHVKLIPRLKSKIEEAGIEVEVGKASSPFMHEGQVLGCDYKAGLNVNADVYVNISGGLFHSLGLGLATGKPVIKVDPYMNGAEDISGEVYKFLKIRYAKIMQAMSAKTWVIIRGVMTGQDRPLMVKFLESSMRQKRFTTFVISSRILNLETMRNLDRKDIDAFVVTSCPRLPTDDLYTYEKPVLTPGETKMVINNKLEPYIFPW</sequence>
<dbReference type="EC" id="2.5.1.108" evidence="3 10"/>
<keyword evidence="5 10" id="KW-0949">S-adenosyl-L-methionine</keyword>
<evidence type="ECO:0000256" key="10">
    <source>
        <dbReference type="PIRNR" id="PIRNR004967"/>
    </source>
</evidence>
<dbReference type="InterPro" id="IPR035435">
    <property type="entry name" value="DPH1/DPH2_euk_archaea"/>
</dbReference>
<evidence type="ECO:0000256" key="4">
    <source>
        <dbReference type="ARBA" id="ARBA00022679"/>
    </source>
</evidence>
<dbReference type="GO" id="GO:0051539">
    <property type="term" value="F:4 iron, 4 sulfur cluster binding"/>
    <property type="evidence" value="ECO:0007669"/>
    <property type="project" value="UniProtKB-UniRule"/>
</dbReference>
<evidence type="ECO:0000313" key="11">
    <source>
        <dbReference type="EMBL" id="MUN28336.1"/>
    </source>
</evidence>
<dbReference type="Gene3D" id="3.40.50.11840">
    <property type="entry name" value="Diphthamide synthesis DPH1/DPH2 domain 1"/>
    <property type="match status" value="1"/>
</dbReference>
<dbReference type="Gene3D" id="3.40.50.11860">
    <property type="entry name" value="Diphthamide synthesis DPH1/DPH2 domain 3"/>
    <property type="match status" value="1"/>
</dbReference>
<evidence type="ECO:0000256" key="8">
    <source>
        <dbReference type="ARBA" id="ARBA00023014"/>
    </source>
</evidence>
<keyword evidence="12" id="KW-1185">Reference proteome</keyword>
<evidence type="ECO:0000256" key="6">
    <source>
        <dbReference type="ARBA" id="ARBA00022723"/>
    </source>
</evidence>
<dbReference type="GO" id="GO:0090560">
    <property type="term" value="F:2-(3-amino-3-carboxypropyl)histidine synthase activity"/>
    <property type="evidence" value="ECO:0007669"/>
    <property type="project" value="UniProtKB-UniRule"/>
</dbReference>
<comment type="similarity">
    <text evidence="10">Belongs to the DPH1/DPH2 family.</text>
</comment>
<comment type="caution">
    <text evidence="11">The sequence shown here is derived from an EMBL/GenBank/DDBJ whole genome shotgun (WGS) entry which is preliminary data.</text>
</comment>
<dbReference type="RefSeq" id="WP_054838126.1">
    <property type="nucleotide sequence ID" value="NZ_BBBY01000005.1"/>
</dbReference>
<evidence type="ECO:0000256" key="5">
    <source>
        <dbReference type="ARBA" id="ARBA00022691"/>
    </source>
</evidence>
<keyword evidence="6 10" id="KW-0479">Metal-binding</keyword>
<evidence type="ECO:0000256" key="1">
    <source>
        <dbReference type="ARBA" id="ARBA00001966"/>
    </source>
</evidence>
<dbReference type="InterPro" id="IPR042263">
    <property type="entry name" value="DPH1/DPH2_1"/>
</dbReference>
<dbReference type="FunFam" id="3.40.50.11840:FF:000003">
    <property type="entry name" value="2-(3-amino-3-carboxypropyl)histidine synthase subunit 1"/>
    <property type="match status" value="1"/>
</dbReference>
<dbReference type="Gene3D" id="3.40.50.11850">
    <property type="entry name" value="Diphthamide synthesis DPH1/DPH2 domain 2"/>
    <property type="match status" value="1"/>
</dbReference>
<dbReference type="InterPro" id="IPR016435">
    <property type="entry name" value="DPH1/DPH2"/>
</dbReference>
<evidence type="ECO:0000256" key="3">
    <source>
        <dbReference type="ARBA" id="ARBA00012221"/>
    </source>
</evidence>
<protein>
    <recommendedName>
        <fullName evidence="3 10">2-(3-amino-3-carboxypropyl)histidine synthase</fullName>
        <ecNumber evidence="3 10">2.5.1.108</ecNumber>
    </recommendedName>
</protein>